<dbReference type="EMBL" id="HBHK01020710">
    <property type="protein sequence ID" value="CAD9697268.1"/>
    <property type="molecule type" value="Transcribed_RNA"/>
</dbReference>
<dbReference type="AlphaFoldDB" id="A0A7S2SDX1"/>
<feature type="binding site" evidence="8">
    <location>
        <position position="90"/>
    </location>
    <ligand>
        <name>Zn(2+)</name>
        <dbReference type="ChEBI" id="CHEBI:29105"/>
        <label>1</label>
    </ligand>
</feature>
<feature type="compositionally biased region" description="Basic and acidic residues" evidence="10">
    <location>
        <begin position="112"/>
        <end position="123"/>
    </location>
</feature>
<feature type="site" description="Histone H3K4me3 binding" evidence="7">
    <location>
        <position position="62"/>
    </location>
</feature>
<feature type="region of interest" description="Disordered" evidence="10">
    <location>
        <begin position="112"/>
        <end position="133"/>
    </location>
</feature>
<feature type="binding site" evidence="8">
    <location>
        <position position="87"/>
    </location>
    <ligand>
        <name>Zn(2+)</name>
        <dbReference type="ChEBI" id="CHEBI:29105"/>
        <label>1</label>
    </ligand>
</feature>
<name>A0A7S2SDX1_9STRA</name>
<proteinExistence type="inferred from homology"/>
<feature type="binding site" evidence="8">
    <location>
        <position position="81"/>
    </location>
    <ligand>
        <name>Zn(2+)</name>
        <dbReference type="ChEBI" id="CHEBI:29105"/>
        <label>2</label>
    </ligand>
</feature>
<keyword evidence="5 8" id="KW-0862">Zinc</keyword>
<dbReference type="GO" id="GO:0005634">
    <property type="term" value="C:nucleus"/>
    <property type="evidence" value="ECO:0007669"/>
    <property type="project" value="UniProtKB-SubCell"/>
</dbReference>
<accession>A0A7S2SDX1</accession>
<evidence type="ECO:0000313" key="12">
    <source>
        <dbReference type="EMBL" id="CAD9697268.1"/>
    </source>
</evidence>
<dbReference type="Pfam" id="PF00628">
    <property type="entry name" value="PHD"/>
    <property type="match status" value="1"/>
</dbReference>
<evidence type="ECO:0000256" key="3">
    <source>
        <dbReference type="ARBA" id="ARBA00022723"/>
    </source>
</evidence>
<feature type="binding site" evidence="8">
    <location>
        <position position="65"/>
    </location>
    <ligand>
        <name>Zn(2+)</name>
        <dbReference type="ChEBI" id="CHEBI:29105"/>
        <label>1</label>
    </ligand>
</feature>
<organism evidence="12">
    <name type="scientific">Mucochytrium quahogii</name>
    <dbReference type="NCBI Taxonomy" id="96639"/>
    <lineage>
        <taxon>Eukaryota</taxon>
        <taxon>Sar</taxon>
        <taxon>Stramenopiles</taxon>
        <taxon>Bigyra</taxon>
        <taxon>Labyrinthulomycetes</taxon>
        <taxon>Thraustochytrida</taxon>
        <taxon>Thraustochytriidae</taxon>
        <taxon>Mucochytrium</taxon>
    </lineage>
</organism>
<dbReference type="GO" id="GO:0008270">
    <property type="term" value="F:zinc ion binding"/>
    <property type="evidence" value="ECO:0007669"/>
    <property type="project" value="UniProtKB-KW"/>
</dbReference>
<keyword evidence="6" id="KW-0539">Nucleus</keyword>
<gene>
    <name evidence="12" type="ORF">QSP1433_LOCUS13148</name>
</gene>
<evidence type="ECO:0000256" key="10">
    <source>
        <dbReference type="SAM" id="MobiDB-lite"/>
    </source>
</evidence>
<dbReference type="InterPro" id="IPR013083">
    <property type="entry name" value="Znf_RING/FYVE/PHD"/>
</dbReference>
<dbReference type="Gene3D" id="3.30.40.10">
    <property type="entry name" value="Zinc/RING finger domain, C3HC4 (zinc finger)"/>
    <property type="match status" value="1"/>
</dbReference>
<feature type="domain" description="PHD-type" evidence="11">
    <location>
        <begin position="60"/>
        <end position="111"/>
    </location>
</feature>
<evidence type="ECO:0000256" key="5">
    <source>
        <dbReference type="ARBA" id="ARBA00022833"/>
    </source>
</evidence>
<feature type="site" description="Histone H3K4me3 binding" evidence="7">
    <location>
        <position position="85"/>
    </location>
</feature>
<evidence type="ECO:0000256" key="6">
    <source>
        <dbReference type="ARBA" id="ARBA00023242"/>
    </source>
</evidence>
<feature type="site" description="Histone H3K4me3 binding" evidence="7">
    <location>
        <position position="73"/>
    </location>
</feature>
<dbReference type="PROSITE" id="PS50016">
    <property type="entry name" value="ZF_PHD_2"/>
    <property type="match status" value="1"/>
</dbReference>
<evidence type="ECO:0000259" key="11">
    <source>
        <dbReference type="PROSITE" id="PS50016"/>
    </source>
</evidence>
<evidence type="ECO:0000256" key="1">
    <source>
        <dbReference type="ARBA" id="ARBA00004123"/>
    </source>
</evidence>
<sequence length="133" mass="15280">MGLEVVEEDIVTNFVKFIDAYPGDGSRKSRKEEKRHRTRGRHVDVLGTLDSESDSTSAAQLYCLCRRVQFGEMIGCDNEKCKIEWFHVGCVGVKPGAVQGREWYCPDCREEMEQDTKEAETRPTKRGRYATRK</sequence>
<dbReference type="InterPro" id="IPR019787">
    <property type="entry name" value="Znf_PHD-finger"/>
</dbReference>
<protein>
    <recommendedName>
        <fullName evidence="11">PHD-type domain-containing protein</fullName>
    </recommendedName>
</protein>
<evidence type="ECO:0000256" key="9">
    <source>
        <dbReference type="PROSITE-ProRule" id="PRU00146"/>
    </source>
</evidence>
<dbReference type="PANTHER" id="PTHR10333">
    <property type="entry name" value="INHIBITOR OF GROWTH PROTEIN"/>
    <property type="match status" value="1"/>
</dbReference>
<evidence type="ECO:0000256" key="8">
    <source>
        <dbReference type="PIRSR" id="PIRSR628651-51"/>
    </source>
</evidence>
<reference evidence="12" key="1">
    <citation type="submission" date="2021-01" db="EMBL/GenBank/DDBJ databases">
        <authorList>
            <person name="Corre E."/>
            <person name="Pelletier E."/>
            <person name="Niang G."/>
            <person name="Scheremetjew M."/>
            <person name="Finn R."/>
            <person name="Kale V."/>
            <person name="Holt S."/>
            <person name="Cochrane G."/>
            <person name="Meng A."/>
            <person name="Brown T."/>
            <person name="Cohen L."/>
        </authorList>
    </citation>
    <scope>NUCLEOTIDE SEQUENCE</scope>
    <source>
        <strain evidence="12">NY070348D</strain>
    </source>
</reference>
<keyword evidence="3 8" id="KW-0479">Metal-binding</keyword>
<dbReference type="SUPFAM" id="SSF57903">
    <property type="entry name" value="FYVE/PHD zinc finger"/>
    <property type="match status" value="1"/>
</dbReference>
<comment type="subcellular location">
    <subcellularLocation>
        <location evidence="1">Nucleus</location>
    </subcellularLocation>
</comment>
<comment type="similarity">
    <text evidence="2">Belongs to the ING family.</text>
</comment>
<feature type="site" description="Histone H3K4me3 binding" evidence="7">
    <location>
        <position position="77"/>
    </location>
</feature>
<feature type="compositionally biased region" description="Basic residues" evidence="10">
    <location>
        <begin position="124"/>
        <end position="133"/>
    </location>
</feature>
<feature type="binding site" evidence="8">
    <location>
        <position position="63"/>
    </location>
    <ligand>
        <name>Zn(2+)</name>
        <dbReference type="ChEBI" id="CHEBI:29105"/>
        <label>1</label>
    </ligand>
</feature>
<feature type="binding site" evidence="8">
    <location>
        <position position="105"/>
    </location>
    <ligand>
        <name>Zn(2+)</name>
        <dbReference type="ChEBI" id="CHEBI:29105"/>
        <label>2</label>
    </ligand>
</feature>
<feature type="binding site" evidence="8">
    <location>
        <position position="108"/>
    </location>
    <ligand>
        <name>Zn(2+)</name>
        <dbReference type="ChEBI" id="CHEBI:29105"/>
        <label>2</label>
    </ligand>
</feature>
<evidence type="ECO:0000256" key="4">
    <source>
        <dbReference type="ARBA" id="ARBA00022771"/>
    </source>
</evidence>
<dbReference type="PROSITE" id="PS01359">
    <property type="entry name" value="ZF_PHD_1"/>
    <property type="match status" value="1"/>
</dbReference>
<feature type="binding site" evidence="8">
    <location>
        <position position="76"/>
    </location>
    <ligand>
        <name>Zn(2+)</name>
        <dbReference type="ChEBI" id="CHEBI:29105"/>
        <label>2</label>
    </ligand>
</feature>
<dbReference type="InterPro" id="IPR019786">
    <property type="entry name" value="Zinc_finger_PHD-type_CS"/>
</dbReference>
<dbReference type="SMART" id="SM00249">
    <property type="entry name" value="PHD"/>
    <property type="match status" value="1"/>
</dbReference>
<dbReference type="InterPro" id="IPR001965">
    <property type="entry name" value="Znf_PHD"/>
</dbReference>
<keyword evidence="4 9" id="KW-0863">Zinc-finger</keyword>
<dbReference type="InterPro" id="IPR028651">
    <property type="entry name" value="ING_fam"/>
</dbReference>
<evidence type="ECO:0000256" key="2">
    <source>
        <dbReference type="ARBA" id="ARBA00010210"/>
    </source>
</evidence>
<dbReference type="InterPro" id="IPR011011">
    <property type="entry name" value="Znf_FYVE_PHD"/>
</dbReference>
<evidence type="ECO:0000256" key="7">
    <source>
        <dbReference type="PIRSR" id="PIRSR628651-50"/>
    </source>
</evidence>